<dbReference type="PROSITE" id="PS00154">
    <property type="entry name" value="ATPASE_E1_E2"/>
    <property type="match status" value="1"/>
</dbReference>
<dbReference type="GO" id="GO:0140346">
    <property type="term" value="F:phosphatidylserine flippase activity"/>
    <property type="evidence" value="ECO:0007669"/>
    <property type="project" value="UniProtKB-ARBA"/>
</dbReference>
<evidence type="ECO:0000256" key="15">
    <source>
        <dbReference type="ARBA" id="ARBA00049128"/>
    </source>
</evidence>
<dbReference type="Gene3D" id="3.40.50.1000">
    <property type="entry name" value="HAD superfamily/HAD-like"/>
    <property type="match status" value="1"/>
</dbReference>
<evidence type="ECO:0000256" key="1">
    <source>
        <dbReference type="ARBA" id="ARBA00001946"/>
    </source>
</evidence>
<evidence type="ECO:0000256" key="5">
    <source>
        <dbReference type="ARBA" id="ARBA00022692"/>
    </source>
</evidence>
<evidence type="ECO:0000256" key="3">
    <source>
        <dbReference type="ARBA" id="ARBA00008109"/>
    </source>
</evidence>
<dbReference type="SFLD" id="SFLDF00027">
    <property type="entry name" value="p-type_atpase"/>
    <property type="match status" value="1"/>
</dbReference>
<comment type="subcellular location">
    <subcellularLocation>
        <location evidence="2">Endosome membrane</location>
        <topology evidence="2">Multi-pass membrane protein</topology>
    </subcellularLocation>
    <subcellularLocation>
        <location evidence="19">Membrane</location>
        <topology evidence="19">Multi-pass membrane protein</topology>
    </subcellularLocation>
</comment>
<keyword evidence="9 18" id="KW-0460">Magnesium</keyword>
<dbReference type="InterPro" id="IPR044492">
    <property type="entry name" value="P_typ_ATPase_HD_dom"/>
</dbReference>
<evidence type="ECO:0000256" key="11">
    <source>
        <dbReference type="ARBA" id="ARBA00022989"/>
    </source>
</evidence>
<dbReference type="Proteomes" id="UP000790833">
    <property type="component" value="Unassembled WGS sequence"/>
</dbReference>
<organism evidence="23 24">
    <name type="scientific">Scheffersomyces spartinae</name>
    <dbReference type="NCBI Taxonomy" id="45513"/>
    <lineage>
        <taxon>Eukaryota</taxon>
        <taxon>Fungi</taxon>
        <taxon>Dikarya</taxon>
        <taxon>Ascomycota</taxon>
        <taxon>Saccharomycotina</taxon>
        <taxon>Pichiomycetes</taxon>
        <taxon>Debaryomycetaceae</taxon>
        <taxon>Scheffersomyces</taxon>
    </lineage>
</organism>
<dbReference type="EMBL" id="JAHMUF010000014">
    <property type="protein sequence ID" value="KAG7193099.1"/>
    <property type="molecule type" value="Genomic_DNA"/>
</dbReference>
<evidence type="ECO:0000256" key="14">
    <source>
        <dbReference type="ARBA" id="ARBA00034036"/>
    </source>
</evidence>
<dbReference type="RefSeq" id="XP_043048648.1">
    <property type="nucleotide sequence ID" value="XM_043192016.1"/>
</dbReference>
<dbReference type="Gene3D" id="2.70.150.10">
    <property type="entry name" value="Calcium-transporting ATPase, cytoplasmic transduction domain A"/>
    <property type="match status" value="1"/>
</dbReference>
<dbReference type="InterPro" id="IPR006539">
    <property type="entry name" value="P-type_ATPase_IV"/>
</dbReference>
<comment type="caution">
    <text evidence="19">Lacks conserved residue(s) required for the propagation of feature annotation.</text>
</comment>
<evidence type="ECO:0000256" key="19">
    <source>
        <dbReference type="RuleBase" id="RU362033"/>
    </source>
</evidence>
<dbReference type="SUPFAM" id="SSF81665">
    <property type="entry name" value="Calcium ATPase, transmembrane domain M"/>
    <property type="match status" value="1"/>
</dbReference>
<comment type="catalytic activity">
    <reaction evidence="15">
        <text>a 1,2-diacyl-sn-glycero-3-phosphoethanolamine(out) + ATP + H2O = a 1,2-diacyl-sn-glycero-3-phosphoethanolamine(in) + ADP + phosphate + H(+)</text>
        <dbReference type="Rhea" id="RHEA:66132"/>
        <dbReference type="ChEBI" id="CHEBI:15377"/>
        <dbReference type="ChEBI" id="CHEBI:15378"/>
        <dbReference type="ChEBI" id="CHEBI:30616"/>
        <dbReference type="ChEBI" id="CHEBI:43474"/>
        <dbReference type="ChEBI" id="CHEBI:64612"/>
        <dbReference type="ChEBI" id="CHEBI:456216"/>
    </reaction>
    <physiologicalReaction direction="left-to-right" evidence="15">
        <dbReference type="Rhea" id="RHEA:66133"/>
    </physiologicalReaction>
</comment>
<dbReference type="InterPro" id="IPR023299">
    <property type="entry name" value="ATPase_P-typ_cyto_dom_N"/>
</dbReference>
<comment type="similarity">
    <text evidence="3 19">Belongs to the cation transport ATPase (P-type) (TC 3.A.3) family. Type IV subfamily.</text>
</comment>
<feature type="binding site" evidence="17">
    <location>
        <position position="955"/>
    </location>
    <ligand>
        <name>ATP</name>
        <dbReference type="ChEBI" id="CHEBI:30616"/>
    </ligand>
</feature>
<dbReference type="SUPFAM" id="SSF56784">
    <property type="entry name" value="HAD-like"/>
    <property type="match status" value="1"/>
</dbReference>
<dbReference type="PANTHER" id="PTHR24092:SF5">
    <property type="entry name" value="PHOSPHOLIPID-TRANSPORTING ATPASE"/>
    <property type="match status" value="1"/>
</dbReference>
<dbReference type="SFLD" id="SFLDS00003">
    <property type="entry name" value="Haloacid_Dehalogenase"/>
    <property type="match status" value="1"/>
</dbReference>
<comment type="cofactor">
    <cofactor evidence="1 18">
        <name>Mg(2+)</name>
        <dbReference type="ChEBI" id="CHEBI:18420"/>
    </cofactor>
</comment>
<feature type="transmembrane region" description="Helical" evidence="19">
    <location>
        <begin position="1150"/>
        <end position="1168"/>
    </location>
</feature>
<keyword evidence="12" id="KW-0445">Lipid transport</keyword>
<dbReference type="SUPFAM" id="SSF81660">
    <property type="entry name" value="Metal cation-transporting ATPase, ATP-binding domain N"/>
    <property type="match status" value="1"/>
</dbReference>
<keyword evidence="7 17" id="KW-0547">Nucleotide-binding</keyword>
<evidence type="ECO:0000256" key="20">
    <source>
        <dbReference type="SAM" id="MobiDB-lite"/>
    </source>
</evidence>
<gene>
    <name evidence="23" type="primary">NEO1</name>
    <name evidence="23" type="ORF">KQ657_001216</name>
</gene>
<evidence type="ECO:0000256" key="6">
    <source>
        <dbReference type="ARBA" id="ARBA00022723"/>
    </source>
</evidence>
<keyword evidence="4" id="KW-0813">Transport</keyword>
<sequence length="1218" mass="136121">MSGGRGYSFNQDSFDELDSSLDRALHSASNTLFPAYNASGTSLSGAQPTRSSSQGSMNGGGIPLNTLRDSMGRRDDDEGDGDNDSSPLISKKLRMSSPVNRFGGGGSGGNGLLSNNSGVGGRDDIHYISSSANRRQTSISVASKELFSKSINFFQNAKRELKKDRLRLGSSGINNGVIGNTVSEDLLQINSDTTSSLATDRYISPRNNSSKDYPSNAVSNAKYNPFTFIPIILYEQFKFFFNMYFLLVALSQAIPQLRIGYLSSYVVPLVFVLTVTMMKEANDDIKRRRRDRDQNNELFEVLNRVASISGESTLVASKDLKVGDLVRLHKDTRVPADMVLLQTSDGTGEAFIKTDQLDGETDWKLRVAPAATQKLSNVLSFTNRISLIVGSPTKSIHQFQGKLVYHPNQVAGSTSLVSESNETFPLTVDQTLWANTMLASGSAIGMVVYTGIETRQQLNTTMTGVKTGLLEFEINRLSKILCVTVFVLSVILVLANGFPLKSGWYIDVFRFLVLFSTIIPVSLRVNLDLAKSVYASQIQNDKEIPDTIVRTSTIPEDLGRIEYLLSDKTGTLTQNDMEMKKLHLGTVSYAGESLDMVTDYVTHMLQKPEFTQPSNASSNTTKKKDLSTKVCDIIQTLALCHNVTPVYDEEDGLMLESVTYQAASPDEIAIVKFTELVGLRLFKRDRASISLLHQASQRQLDYEILYIFPFNSDTKRMGIIVRDAQTQELWFMQKGADTVMSRIVSNNDWLDEETGNMAREGLRTLVIGRKKLNENLYLDFVEQYKQASLAMQNREASMQRVISHYLEQDLELLGLTGVEDKLQNDVKTSIELLRNAGVKIWMLTGDKVETAKCVSISARLILRGQYVHEITKVNHPEGAMSHLEYLQTDLNSCLLIDGESLFTYMKHYRNEFFNIVVGLPAVIACRCTPQQKADVALMIREFTGKRVCCIGDGGNDVSMIQCADVGVGIVGKEGKQASLAADFSIDQFCYLSKLLLWHGRNSYKRSAKLSQFIIHRGLLISVAQAVYSILSQFEPLALYQGWLMVGYSTLYTMAPVFLLTLDCDIDEHLTRLYPELYKELTLGKSLSYRTFFMWTFISLFQGSVIQLLAQKFQGIELNNFTKMVSLSYLNLILNELAMVVISISKWNRTMVSTIVATLLAYIILIPILPDYFDLDYVSSFSFVWQVVLTISLSLFPVWLSQYINRKLRPPNYAKVQQS</sequence>
<feature type="binding site" evidence="17">
    <location>
        <position position="844"/>
    </location>
    <ligand>
        <name>ATP</name>
        <dbReference type="ChEBI" id="CHEBI:30616"/>
    </ligand>
</feature>
<feature type="transmembrane region" description="Helical" evidence="19">
    <location>
        <begin position="1125"/>
        <end position="1143"/>
    </location>
</feature>
<keyword evidence="8 17" id="KW-0067">ATP-binding</keyword>
<dbReference type="Gene3D" id="3.40.1110.10">
    <property type="entry name" value="Calcium-transporting ATPase, cytoplasmic domain N"/>
    <property type="match status" value="1"/>
</dbReference>
<feature type="binding site" evidence="17">
    <location>
        <position position="569"/>
    </location>
    <ligand>
        <name>ATP</name>
        <dbReference type="ChEBI" id="CHEBI:30616"/>
    </ligand>
</feature>
<feature type="transmembrane region" description="Helical" evidence="19">
    <location>
        <begin position="1086"/>
        <end position="1105"/>
    </location>
</feature>
<feature type="region of interest" description="Disordered" evidence="20">
    <location>
        <begin position="41"/>
        <end position="117"/>
    </location>
</feature>
<feature type="binding site" evidence="17">
    <location>
        <position position="710"/>
    </location>
    <ligand>
        <name>ATP</name>
        <dbReference type="ChEBI" id="CHEBI:30616"/>
    </ligand>
</feature>
<keyword evidence="11 19" id="KW-1133">Transmembrane helix</keyword>
<evidence type="ECO:0000256" key="16">
    <source>
        <dbReference type="PIRSR" id="PIRSR606539-1"/>
    </source>
</evidence>
<feature type="binding site" evidence="17">
    <location>
        <position position="932"/>
    </location>
    <ligand>
        <name>ATP</name>
        <dbReference type="ChEBI" id="CHEBI:30616"/>
    </ligand>
</feature>
<dbReference type="InterPro" id="IPR023214">
    <property type="entry name" value="HAD_sf"/>
</dbReference>
<feature type="transmembrane region" description="Helical" evidence="19">
    <location>
        <begin position="1042"/>
        <end position="1065"/>
    </location>
</feature>
<feature type="binding site" evidence="18">
    <location>
        <position position="952"/>
    </location>
    <ligand>
        <name>Mg(2+)</name>
        <dbReference type="ChEBI" id="CHEBI:18420"/>
    </ligand>
</feature>
<dbReference type="SFLD" id="SFLDG00002">
    <property type="entry name" value="C1.7:_P-type_atpase_like"/>
    <property type="match status" value="1"/>
</dbReference>
<reference evidence="23" key="1">
    <citation type="submission" date="2021-03" db="EMBL/GenBank/DDBJ databases">
        <authorList>
            <person name="Palmer J.M."/>
        </authorList>
    </citation>
    <scope>NUCLEOTIDE SEQUENCE</scope>
    <source>
        <strain evidence="23">ARV_011</strain>
    </source>
</reference>
<evidence type="ECO:0000259" key="22">
    <source>
        <dbReference type="Pfam" id="PF16212"/>
    </source>
</evidence>
<feature type="compositionally biased region" description="Gly residues" evidence="20">
    <location>
        <begin position="102"/>
        <end position="111"/>
    </location>
</feature>
<dbReference type="NCBIfam" id="TIGR01652">
    <property type="entry name" value="ATPase-Plipid"/>
    <property type="match status" value="1"/>
</dbReference>
<evidence type="ECO:0000259" key="21">
    <source>
        <dbReference type="Pfam" id="PF16209"/>
    </source>
</evidence>
<evidence type="ECO:0000256" key="17">
    <source>
        <dbReference type="PIRSR" id="PIRSR606539-2"/>
    </source>
</evidence>
<keyword evidence="5 19" id="KW-0812">Transmembrane</keyword>
<dbReference type="GO" id="GO:0005886">
    <property type="term" value="C:plasma membrane"/>
    <property type="evidence" value="ECO:0007669"/>
    <property type="project" value="TreeGrafter"/>
</dbReference>
<dbReference type="GO" id="GO:0000287">
    <property type="term" value="F:magnesium ion binding"/>
    <property type="evidence" value="ECO:0007669"/>
    <property type="project" value="UniProtKB-UniRule"/>
</dbReference>
<dbReference type="InterPro" id="IPR008250">
    <property type="entry name" value="ATPase_P-typ_transduc_dom_A_sf"/>
</dbReference>
<dbReference type="GO" id="GO:0005524">
    <property type="term" value="F:ATP binding"/>
    <property type="evidence" value="ECO:0007669"/>
    <property type="project" value="UniProtKB-UniRule"/>
</dbReference>
<dbReference type="GO" id="GO:0006890">
    <property type="term" value="P:retrograde vesicle-mediated transport, Golgi to endoplasmic reticulum"/>
    <property type="evidence" value="ECO:0007669"/>
    <property type="project" value="TreeGrafter"/>
</dbReference>
<dbReference type="InterPro" id="IPR018303">
    <property type="entry name" value="ATPase_P-typ_P_site"/>
</dbReference>
<feature type="domain" description="P-type ATPase N-terminal" evidence="21">
    <location>
        <begin position="205"/>
        <end position="259"/>
    </location>
</feature>
<keyword evidence="10 19" id="KW-1278">Translocase</keyword>
<dbReference type="InterPro" id="IPR036412">
    <property type="entry name" value="HAD-like_sf"/>
</dbReference>
<evidence type="ECO:0000256" key="12">
    <source>
        <dbReference type="ARBA" id="ARBA00023055"/>
    </source>
</evidence>
<dbReference type="PRINTS" id="PR00119">
    <property type="entry name" value="CATATPASE"/>
</dbReference>
<evidence type="ECO:0000256" key="2">
    <source>
        <dbReference type="ARBA" id="ARBA00004337"/>
    </source>
</evidence>
<dbReference type="SUPFAM" id="SSF81653">
    <property type="entry name" value="Calcium ATPase, transduction domain A"/>
    <property type="match status" value="1"/>
</dbReference>
<dbReference type="GO" id="GO:0010008">
    <property type="term" value="C:endosome membrane"/>
    <property type="evidence" value="ECO:0007669"/>
    <property type="project" value="UniProtKB-SubCell"/>
</dbReference>
<comment type="caution">
    <text evidence="23">The sequence shown here is derived from an EMBL/GenBank/DDBJ whole genome shotgun (WGS) entry which is preliminary data.</text>
</comment>
<evidence type="ECO:0000256" key="7">
    <source>
        <dbReference type="ARBA" id="ARBA00022741"/>
    </source>
</evidence>
<dbReference type="Pfam" id="PF13246">
    <property type="entry name" value="Cation_ATPase"/>
    <property type="match status" value="1"/>
</dbReference>
<evidence type="ECO:0000256" key="4">
    <source>
        <dbReference type="ARBA" id="ARBA00022448"/>
    </source>
</evidence>
<dbReference type="FunFam" id="3.40.50.1000:FF:000009">
    <property type="entry name" value="Phospholipid-transporting ATPase"/>
    <property type="match status" value="1"/>
</dbReference>
<evidence type="ECO:0000256" key="10">
    <source>
        <dbReference type="ARBA" id="ARBA00022967"/>
    </source>
</evidence>
<comment type="catalytic activity">
    <reaction evidence="14 19">
        <text>ATP + H2O + phospholipidSide 1 = ADP + phosphate + phospholipidSide 2.</text>
        <dbReference type="EC" id="7.6.2.1"/>
    </reaction>
</comment>
<feature type="binding site" evidence="17">
    <location>
        <position position="567"/>
    </location>
    <ligand>
        <name>ATP</name>
        <dbReference type="ChEBI" id="CHEBI:30616"/>
    </ligand>
</feature>
<dbReference type="NCBIfam" id="TIGR01494">
    <property type="entry name" value="ATPase_P-type"/>
    <property type="match status" value="2"/>
</dbReference>
<dbReference type="OrthoDB" id="377733at2759"/>
<dbReference type="Pfam" id="PF16209">
    <property type="entry name" value="PhoLip_ATPase_N"/>
    <property type="match status" value="1"/>
</dbReference>
<dbReference type="GeneID" id="66114590"/>
<dbReference type="InterPro" id="IPR023298">
    <property type="entry name" value="ATPase_P-typ_TM_dom_sf"/>
</dbReference>
<dbReference type="InterPro" id="IPR032631">
    <property type="entry name" value="P-type_ATPase_N"/>
</dbReference>
<dbReference type="GO" id="GO:0005802">
    <property type="term" value="C:trans-Golgi network"/>
    <property type="evidence" value="ECO:0007669"/>
    <property type="project" value="TreeGrafter"/>
</dbReference>
<feature type="compositionally biased region" description="Polar residues" evidence="20">
    <location>
        <begin position="41"/>
        <end position="56"/>
    </location>
</feature>
<feature type="binding site" evidence="17">
    <location>
        <position position="568"/>
    </location>
    <ligand>
        <name>ATP</name>
        <dbReference type="ChEBI" id="CHEBI:30616"/>
    </ligand>
</feature>
<evidence type="ECO:0000256" key="9">
    <source>
        <dbReference type="ARBA" id="ARBA00022842"/>
    </source>
</evidence>
<dbReference type="FunFam" id="3.40.1110.10:FF:000085">
    <property type="entry name" value="Phospholipid-transporting ATPase"/>
    <property type="match status" value="1"/>
</dbReference>
<keyword evidence="24" id="KW-1185">Reference proteome</keyword>
<evidence type="ECO:0000256" key="18">
    <source>
        <dbReference type="PIRSR" id="PIRSR606539-3"/>
    </source>
</evidence>
<feature type="binding site" evidence="17">
    <location>
        <position position="846"/>
    </location>
    <ligand>
        <name>ATP</name>
        <dbReference type="ChEBI" id="CHEBI:30616"/>
    </ligand>
</feature>
<dbReference type="GO" id="GO:0016887">
    <property type="term" value="F:ATP hydrolysis activity"/>
    <property type="evidence" value="ECO:0007669"/>
    <property type="project" value="InterPro"/>
</dbReference>
<name>A0A9P7V8P3_9ASCO</name>
<feature type="binding site" evidence="17">
    <location>
        <position position="763"/>
    </location>
    <ligand>
        <name>ATP</name>
        <dbReference type="ChEBI" id="CHEBI:30616"/>
    </ligand>
</feature>
<feature type="active site" description="4-aspartylphosphate intermediate" evidence="16">
    <location>
        <position position="567"/>
    </location>
</feature>
<keyword evidence="13 19" id="KW-0472">Membrane</keyword>
<accession>A0A9P7V8P3</accession>
<feature type="binding site" evidence="18">
    <location>
        <position position="956"/>
    </location>
    <ligand>
        <name>Mg(2+)</name>
        <dbReference type="ChEBI" id="CHEBI:18420"/>
    </ligand>
</feature>
<dbReference type="Pfam" id="PF16212">
    <property type="entry name" value="PhoLip_ATPase_C"/>
    <property type="match status" value="1"/>
</dbReference>
<dbReference type="PANTHER" id="PTHR24092">
    <property type="entry name" value="PROBABLE PHOSPHOLIPID-TRANSPORTING ATPASE"/>
    <property type="match status" value="1"/>
</dbReference>
<evidence type="ECO:0000256" key="13">
    <source>
        <dbReference type="ARBA" id="ARBA00023136"/>
    </source>
</evidence>
<dbReference type="InterPro" id="IPR032630">
    <property type="entry name" value="P_typ_ATPase_c"/>
</dbReference>
<dbReference type="EC" id="7.6.2.1" evidence="19"/>
<feature type="transmembrane region" description="Helical" evidence="19">
    <location>
        <begin position="1180"/>
        <end position="1199"/>
    </location>
</feature>
<evidence type="ECO:0000313" key="23">
    <source>
        <dbReference type="EMBL" id="KAG7193099.1"/>
    </source>
</evidence>
<evidence type="ECO:0000313" key="24">
    <source>
        <dbReference type="Proteomes" id="UP000790833"/>
    </source>
</evidence>
<proteinExistence type="inferred from homology"/>
<dbReference type="GO" id="GO:0006897">
    <property type="term" value="P:endocytosis"/>
    <property type="evidence" value="ECO:0007669"/>
    <property type="project" value="TreeGrafter"/>
</dbReference>
<feature type="binding site" evidence="18">
    <location>
        <position position="567"/>
    </location>
    <ligand>
        <name>Mg(2+)</name>
        <dbReference type="ChEBI" id="CHEBI:18420"/>
    </ligand>
</feature>
<feature type="binding site" evidence="17">
    <location>
        <position position="734"/>
    </location>
    <ligand>
        <name>ATP</name>
        <dbReference type="ChEBI" id="CHEBI:30616"/>
    </ligand>
</feature>
<feature type="binding site" evidence="18">
    <location>
        <position position="569"/>
    </location>
    <ligand>
        <name>Mg(2+)</name>
        <dbReference type="ChEBI" id="CHEBI:18420"/>
    </ligand>
</feature>
<feature type="binding site" evidence="17">
    <location>
        <position position="845"/>
    </location>
    <ligand>
        <name>ATP</name>
        <dbReference type="ChEBI" id="CHEBI:30616"/>
    </ligand>
</feature>
<feature type="domain" description="P-type ATPase C-terminal" evidence="22">
    <location>
        <begin position="979"/>
        <end position="1209"/>
    </location>
</feature>
<evidence type="ECO:0000256" key="8">
    <source>
        <dbReference type="ARBA" id="ARBA00022840"/>
    </source>
</evidence>
<dbReference type="InterPro" id="IPR001757">
    <property type="entry name" value="P_typ_ATPase"/>
</dbReference>
<dbReference type="AlphaFoldDB" id="A0A9P7V8P3"/>
<keyword evidence="6 18" id="KW-0479">Metal-binding</keyword>
<feature type="binding site" evidence="17">
    <location>
        <position position="926"/>
    </location>
    <ligand>
        <name>ATP</name>
        <dbReference type="ChEBI" id="CHEBI:30616"/>
    </ligand>
</feature>
<protein>
    <recommendedName>
        <fullName evidence="19">Phospholipid-transporting ATPase</fullName>
        <ecNumber evidence="19">7.6.2.1</ecNumber>
    </recommendedName>
</protein>
<feature type="binding site" evidence="17">
    <location>
        <position position="956"/>
    </location>
    <ligand>
        <name>ATP</name>
        <dbReference type="ChEBI" id="CHEBI:30616"/>
    </ligand>
</feature>
<feature type="binding site" evidence="17">
    <location>
        <position position="667"/>
    </location>
    <ligand>
        <name>ATP</name>
        <dbReference type="ChEBI" id="CHEBI:30616"/>
    </ligand>
</feature>